<name>A0A182J8E5_ANOAO</name>
<evidence type="ECO:0000313" key="1">
    <source>
        <dbReference type="EnsemblMetazoa" id="AATE013335-PA.1"/>
    </source>
</evidence>
<sequence>MSNAPSAPYVEEHCVSRPPGAVTTCVARSITGSTVDRMRMSRRLLGFFGSRMANLRKLPTTSSSWPERRPAAVDETVRAAPCRSAEKELVPDGGGRLEVLELIACAIASRRNVDGRVRQRCPLMARPDATECNEKRQRAPHHGTSSTS</sequence>
<accession>A0A182J8E5</accession>
<dbReference type="VEuPathDB" id="VectorBase:AATE013335"/>
<dbReference type="AlphaFoldDB" id="A0A182J8E5"/>
<dbReference type="EnsemblMetazoa" id="AATE013335-RA">
    <property type="protein sequence ID" value="AATE013335-PA.1"/>
    <property type="gene ID" value="AATE013335"/>
</dbReference>
<proteinExistence type="predicted"/>
<reference evidence="1" key="1">
    <citation type="submission" date="2022-08" db="UniProtKB">
        <authorList>
            <consortium name="EnsemblMetazoa"/>
        </authorList>
    </citation>
    <scope>IDENTIFICATION</scope>
    <source>
        <strain evidence="1">EBRO</strain>
    </source>
</reference>
<protein>
    <submittedName>
        <fullName evidence="1">Uncharacterized protein</fullName>
    </submittedName>
</protein>
<organism evidence="1">
    <name type="scientific">Anopheles atroparvus</name>
    <name type="common">European mosquito</name>
    <dbReference type="NCBI Taxonomy" id="41427"/>
    <lineage>
        <taxon>Eukaryota</taxon>
        <taxon>Metazoa</taxon>
        <taxon>Ecdysozoa</taxon>
        <taxon>Arthropoda</taxon>
        <taxon>Hexapoda</taxon>
        <taxon>Insecta</taxon>
        <taxon>Pterygota</taxon>
        <taxon>Neoptera</taxon>
        <taxon>Endopterygota</taxon>
        <taxon>Diptera</taxon>
        <taxon>Nematocera</taxon>
        <taxon>Culicoidea</taxon>
        <taxon>Culicidae</taxon>
        <taxon>Anophelinae</taxon>
        <taxon>Anopheles</taxon>
    </lineage>
</organism>